<feature type="region of interest" description="Disordered" evidence="1">
    <location>
        <begin position="1"/>
        <end position="38"/>
    </location>
</feature>
<organism evidence="2 3">
    <name type="scientific">Pleurodeles waltl</name>
    <name type="common">Iberian ribbed newt</name>
    <dbReference type="NCBI Taxonomy" id="8319"/>
    <lineage>
        <taxon>Eukaryota</taxon>
        <taxon>Metazoa</taxon>
        <taxon>Chordata</taxon>
        <taxon>Craniata</taxon>
        <taxon>Vertebrata</taxon>
        <taxon>Euteleostomi</taxon>
        <taxon>Amphibia</taxon>
        <taxon>Batrachia</taxon>
        <taxon>Caudata</taxon>
        <taxon>Salamandroidea</taxon>
        <taxon>Salamandridae</taxon>
        <taxon>Pleurodelinae</taxon>
        <taxon>Pleurodeles</taxon>
    </lineage>
</organism>
<dbReference type="AlphaFoldDB" id="A0AAV7L7J1"/>
<dbReference type="Proteomes" id="UP001066276">
    <property type="component" value="Chromosome 11"/>
</dbReference>
<comment type="caution">
    <text evidence="2">The sequence shown here is derived from an EMBL/GenBank/DDBJ whole genome shotgun (WGS) entry which is preliminary data.</text>
</comment>
<dbReference type="EMBL" id="JANPWB010000015">
    <property type="protein sequence ID" value="KAJ1087581.1"/>
    <property type="molecule type" value="Genomic_DNA"/>
</dbReference>
<accession>A0AAV7L7J1</accession>
<reference evidence="2" key="1">
    <citation type="journal article" date="2022" name="bioRxiv">
        <title>Sequencing and chromosome-scale assembly of the giantPleurodeles waltlgenome.</title>
        <authorList>
            <person name="Brown T."/>
            <person name="Elewa A."/>
            <person name="Iarovenko S."/>
            <person name="Subramanian E."/>
            <person name="Araus A.J."/>
            <person name="Petzold A."/>
            <person name="Susuki M."/>
            <person name="Suzuki K.-i.T."/>
            <person name="Hayashi T."/>
            <person name="Toyoda A."/>
            <person name="Oliveira C."/>
            <person name="Osipova E."/>
            <person name="Leigh N.D."/>
            <person name="Simon A."/>
            <person name="Yun M.H."/>
        </authorList>
    </citation>
    <scope>NUCLEOTIDE SEQUENCE</scope>
    <source>
        <strain evidence="2">20211129_DDA</strain>
        <tissue evidence="2">Liver</tissue>
    </source>
</reference>
<proteinExistence type="predicted"/>
<protein>
    <submittedName>
        <fullName evidence="2">Uncharacterized protein</fullName>
    </submittedName>
</protein>
<sequence length="143" mass="14843">MPAVSSAGSRSCLQRPSPVPEREGIPARVTEPCPTGTGVSRCTFAARARAGGQEVSAALPLAELFCFWACRVPRPAGSRVNADVPGAPILHRAAWPPPETARSSLAAPGPPLPALRFQTAALTSTEIHYIKSSGMTTASNPCI</sequence>
<name>A0AAV7L7J1_PLEWA</name>
<evidence type="ECO:0000256" key="1">
    <source>
        <dbReference type="SAM" id="MobiDB-lite"/>
    </source>
</evidence>
<gene>
    <name evidence="2" type="ORF">NDU88_000748</name>
</gene>
<keyword evidence="3" id="KW-1185">Reference proteome</keyword>
<feature type="compositionally biased region" description="Polar residues" evidence="1">
    <location>
        <begin position="1"/>
        <end position="14"/>
    </location>
</feature>
<evidence type="ECO:0000313" key="2">
    <source>
        <dbReference type="EMBL" id="KAJ1087581.1"/>
    </source>
</evidence>
<evidence type="ECO:0000313" key="3">
    <source>
        <dbReference type="Proteomes" id="UP001066276"/>
    </source>
</evidence>